<dbReference type="InterPro" id="IPR016024">
    <property type="entry name" value="ARM-type_fold"/>
</dbReference>
<reference evidence="1 4" key="2">
    <citation type="submission" date="2020-07" db="EMBL/GenBank/DDBJ databases">
        <title>Sequencing the genomes of 1000 actinobacteria strains.</title>
        <authorList>
            <person name="Klenk H.-P."/>
        </authorList>
    </citation>
    <scope>NUCLEOTIDE SEQUENCE [LARGE SCALE GENOMIC DNA]</scope>
    <source>
        <strain evidence="1 4">DSM 23870</strain>
    </source>
</reference>
<dbReference type="AlphaFoldDB" id="A0A4Q2M4B7"/>
<accession>A0A4Q2M4B7</accession>
<keyword evidence="3" id="KW-1185">Reference proteome</keyword>
<name>A0A4Q2M4B7_9MICO</name>
<dbReference type="SUPFAM" id="SSF48371">
    <property type="entry name" value="ARM repeat"/>
    <property type="match status" value="1"/>
</dbReference>
<dbReference type="InterPro" id="IPR011989">
    <property type="entry name" value="ARM-like"/>
</dbReference>
<evidence type="ECO:0000313" key="3">
    <source>
        <dbReference type="Proteomes" id="UP000292686"/>
    </source>
</evidence>
<organism evidence="2 3">
    <name type="scientific">Agromyces atrinae</name>
    <dbReference type="NCBI Taxonomy" id="592376"/>
    <lineage>
        <taxon>Bacteria</taxon>
        <taxon>Bacillati</taxon>
        <taxon>Actinomycetota</taxon>
        <taxon>Actinomycetes</taxon>
        <taxon>Micrococcales</taxon>
        <taxon>Microbacteriaceae</taxon>
        <taxon>Agromyces</taxon>
    </lineage>
</organism>
<evidence type="ECO:0000313" key="1">
    <source>
        <dbReference type="EMBL" id="NYD66350.1"/>
    </source>
</evidence>
<protein>
    <submittedName>
        <fullName evidence="2">HEAT repeat domain-containing protein</fullName>
    </submittedName>
</protein>
<dbReference type="EMBL" id="JACCBI010000001">
    <property type="protein sequence ID" value="NYD66350.1"/>
    <property type="molecule type" value="Genomic_DNA"/>
</dbReference>
<sequence>MSRTSDVDAELRAIPVADWPAYLDAHSGLPGPRANLTLVDAVARVADEAAIDELERDGGEYAMLCVAAARGRRADDPAIEVRARALAADERWRVREGVARGLQLLGDATPDALAAIVRRWADDADPLVQRAAVAAICEPRLLRAPESAALALDVCRLCTEHLAALPRTERSRPDVRSLRQALGYGWSVAVAADPTPGLIAFRALPTVDADIVWIVKENLRKKRLSALV</sequence>
<dbReference type="RefSeq" id="WP_129174580.1">
    <property type="nucleotide sequence ID" value="NZ_JACCBI010000001.1"/>
</dbReference>
<dbReference type="Proteomes" id="UP000292686">
    <property type="component" value="Unassembled WGS sequence"/>
</dbReference>
<dbReference type="OrthoDB" id="154709at2"/>
<dbReference type="EMBL" id="SDPM01000004">
    <property type="protein sequence ID" value="RXZ86668.1"/>
    <property type="molecule type" value="Genomic_DNA"/>
</dbReference>
<evidence type="ECO:0000313" key="4">
    <source>
        <dbReference type="Proteomes" id="UP000581087"/>
    </source>
</evidence>
<reference evidence="2 3" key="1">
    <citation type="submission" date="2019-01" db="EMBL/GenBank/DDBJ databases">
        <title>Agromyces.</title>
        <authorList>
            <person name="Li J."/>
        </authorList>
    </citation>
    <scope>NUCLEOTIDE SEQUENCE [LARGE SCALE GENOMIC DNA]</scope>
    <source>
        <strain evidence="2 3">DSM 23870</strain>
    </source>
</reference>
<evidence type="ECO:0000313" key="2">
    <source>
        <dbReference type="EMBL" id="RXZ86668.1"/>
    </source>
</evidence>
<comment type="caution">
    <text evidence="2">The sequence shown here is derived from an EMBL/GenBank/DDBJ whole genome shotgun (WGS) entry which is preliminary data.</text>
</comment>
<proteinExistence type="predicted"/>
<dbReference type="Gene3D" id="1.25.10.10">
    <property type="entry name" value="Leucine-rich Repeat Variant"/>
    <property type="match status" value="1"/>
</dbReference>
<gene>
    <name evidence="1" type="ORF">BJ972_000869</name>
    <name evidence="2" type="ORF">ESP50_09800</name>
</gene>
<dbReference type="Proteomes" id="UP000581087">
    <property type="component" value="Unassembled WGS sequence"/>
</dbReference>